<feature type="compositionally biased region" description="Basic and acidic residues" evidence="1">
    <location>
        <begin position="1"/>
        <end position="24"/>
    </location>
</feature>
<sequence>MPKAPAKDNSKQTKRALVNDELKPSKKMKKASANEQKEEILADDNESKMIKKTKEKGKKDLKM</sequence>
<comment type="caution">
    <text evidence="2">The sequence shown here is derived from an EMBL/GenBank/DDBJ whole genome shotgun (WGS) entry which is preliminary data.</text>
</comment>
<gene>
    <name evidence="2" type="ORF">GMARGA_LOCUS20734</name>
</gene>
<proteinExistence type="predicted"/>
<evidence type="ECO:0000313" key="3">
    <source>
        <dbReference type="Proteomes" id="UP000789901"/>
    </source>
</evidence>
<name>A0ABN7VPU5_GIGMA</name>
<feature type="region of interest" description="Disordered" evidence="1">
    <location>
        <begin position="1"/>
        <end position="63"/>
    </location>
</feature>
<evidence type="ECO:0000313" key="2">
    <source>
        <dbReference type="EMBL" id="CAG8787780.1"/>
    </source>
</evidence>
<protein>
    <submittedName>
        <fullName evidence="2">27622_t:CDS:1</fullName>
    </submittedName>
</protein>
<keyword evidence="3" id="KW-1185">Reference proteome</keyword>
<organism evidence="2 3">
    <name type="scientific">Gigaspora margarita</name>
    <dbReference type="NCBI Taxonomy" id="4874"/>
    <lineage>
        <taxon>Eukaryota</taxon>
        <taxon>Fungi</taxon>
        <taxon>Fungi incertae sedis</taxon>
        <taxon>Mucoromycota</taxon>
        <taxon>Glomeromycotina</taxon>
        <taxon>Glomeromycetes</taxon>
        <taxon>Diversisporales</taxon>
        <taxon>Gigasporaceae</taxon>
        <taxon>Gigaspora</taxon>
    </lineage>
</organism>
<accession>A0ABN7VPU5</accession>
<evidence type="ECO:0000256" key="1">
    <source>
        <dbReference type="SAM" id="MobiDB-lite"/>
    </source>
</evidence>
<dbReference type="Proteomes" id="UP000789901">
    <property type="component" value="Unassembled WGS sequence"/>
</dbReference>
<dbReference type="EMBL" id="CAJVQB010018480">
    <property type="protein sequence ID" value="CAG8787780.1"/>
    <property type="molecule type" value="Genomic_DNA"/>
</dbReference>
<feature type="compositionally biased region" description="Basic and acidic residues" evidence="1">
    <location>
        <begin position="35"/>
        <end position="49"/>
    </location>
</feature>
<reference evidence="2 3" key="1">
    <citation type="submission" date="2021-06" db="EMBL/GenBank/DDBJ databases">
        <authorList>
            <person name="Kallberg Y."/>
            <person name="Tangrot J."/>
            <person name="Rosling A."/>
        </authorList>
    </citation>
    <scope>NUCLEOTIDE SEQUENCE [LARGE SCALE GENOMIC DNA]</scope>
    <source>
        <strain evidence="2 3">120-4 pot B 10/14</strain>
    </source>
</reference>